<dbReference type="Pfam" id="PF00085">
    <property type="entry name" value="Thioredoxin"/>
    <property type="match status" value="1"/>
</dbReference>
<dbReference type="SUPFAM" id="SSF48452">
    <property type="entry name" value="TPR-like"/>
    <property type="match status" value="1"/>
</dbReference>
<name>A0AB39HC96_9VIBR</name>
<evidence type="ECO:0000313" key="2">
    <source>
        <dbReference type="EMBL" id="XDK24464.1"/>
    </source>
</evidence>
<dbReference type="InterPro" id="IPR011990">
    <property type="entry name" value="TPR-like_helical_dom_sf"/>
</dbReference>
<dbReference type="PANTHER" id="PTHR45663:SF11">
    <property type="entry name" value="GEO12009P1"/>
    <property type="match status" value="1"/>
</dbReference>
<dbReference type="Gene3D" id="1.25.40.10">
    <property type="entry name" value="Tetratricopeptide repeat domain"/>
    <property type="match status" value="2"/>
</dbReference>
<protein>
    <submittedName>
        <fullName evidence="2">Co-chaperone YbbN</fullName>
    </submittedName>
</protein>
<organism evidence="2">
    <name type="scientific">Vibrio sp. HB236076</name>
    <dbReference type="NCBI Taxonomy" id="3232307"/>
    <lineage>
        <taxon>Bacteria</taxon>
        <taxon>Pseudomonadati</taxon>
        <taxon>Pseudomonadota</taxon>
        <taxon>Gammaproteobacteria</taxon>
        <taxon>Vibrionales</taxon>
        <taxon>Vibrionaceae</taxon>
        <taxon>Vibrio</taxon>
    </lineage>
</organism>
<dbReference type="SUPFAM" id="SSF52833">
    <property type="entry name" value="Thioredoxin-like"/>
    <property type="match status" value="1"/>
</dbReference>
<dbReference type="PANTHER" id="PTHR45663">
    <property type="entry name" value="GEO12009P1"/>
    <property type="match status" value="1"/>
</dbReference>
<dbReference type="InterPro" id="IPR013766">
    <property type="entry name" value="Thioredoxin_domain"/>
</dbReference>
<dbReference type="GO" id="GO:0015035">
    <property type="term" value="F:protein-disulfide reductase activity"/>
    <property type="evidence" value="ECO:0007669"/>
    <property type="project" value="TreeGrafter"/>
</dbReference>
<dbReference type="PROSITE" id="PS51352">
    <property type="entry name" value="THIOREDOXIN_2"/>
    <property type="match status" value="1"/>
</dbReference>
<dbReference type="Pfam" id="PF14559">
    <property type="entry name" value="TPR_19"/>
    <property type="match status" value="1"/>
</dbReference>
<dbReference type="CDD" id="cd02956">
    <property type="entry name" value="ybbN"/>
    <property type="match status" value="1"/>
</dbReference>
<dbReference type="KEGG" id="vih:AB0763_09570"/>
<dbReference type="RefSeq" id="WP_306100906.1">
    <property type="nucleotide sequence ID" value="NZ_CP162601.1"/>
</dbReference>
<accession>A0AB39HC96</accession>
<reference evidence="2" key="1">
    <citation type="submission" date="2024-07" db="EMBL/GenBank/DDBJ databases">
        <title>Genome Analysis of a Potential Novel Vibrio Species Secreting pH- and Thermo-stable Alginate Lyase and its Application in Producing Alginate Oligosaccharides.</title>
        <authorList>
            <person name="Huang H."/>
            <person name="Bao K."/>
        </authorList>
    </citation>
    <scope>NUCLEOTIDE SEQUENCE</scope>
    <source>
        <strain evidence="2">HB236076</strain>
    </source>
</reference>
<dbReference type="EMBL" id="CP162601">
    <property type="protein sequence ID" value="XDK24464.1"/>
    <property type="molecule type" value="Genomic_DNA"/>
</dbReference>
<proteinExistence type="predicted"/>
<gene>
    <name evidence="2" type="ORF">AB0763_09570</name>
</gene>
<dbReference type="GO" id="GO:0005737">
    <property type="term" value="C:cytoplasm"/>
    <property type="evidence" value="ECO:0007669"/>
    <property type="project" value="TreeGrafter"/>
</dbReference>
<dbReference type="AlphaFoldDB" id="A0AB39HC96"/>
<evidence type="ECO:0000259" key="1">
    <source>
        <dbReference type="PROSITE" id="PS51352"/>
    </source>
</evidence>
<dbReference type="Pfam" id="PF14561">
    <property type="entry name" value="TPR_20"/>
    <property type="match status" value="1"/>
</dbReference>
<sequence>MQSPFITAVDDNNIHSILEESMKTPVLFLFWSASQPESLQSKQTVETLAQQYQGQFLLATLDCDQHMGLASQFGVQMIPTLALFTQGQPVDGLGGPQTQDSIQAMLAKHLPSQAEQIFQQAQSLHQQGDYAQALALLKQLESDQQQQAEVKLIMIDCLLETQQFSEAKPLLETIPLEYQQGFYEGLVAKLNLHENAANSPELQKLEQEYANAPQDERLACHLAVQYHEAHRDEDALALLWPILQRDLNALDGDVKKTFMDILSALGQGNALSAKYRRQLYSLLY</sequence>
<dbReference type="InterPro" id="IPR036249">
    <property type="entry name" value="Thioredoxin-like_sf"/>
</dbReference>
<feature type="domain" description="Thioredoxin" evidence="1">
    <location>
        <begin position="1"/>
        <end position="111"/>
    </location>
</feature>
<dbReference type="GO" id="GO:0006950">
    <property type="term" value="P:response to stress"/>
    <property type="evidence" value="ECO:0007669"/>
    <property type="project" value="UniProtKB-ARBA"/>
</dbReference>
<dbReference type="Gene3D" id="3.40.30.10">
    <property type="entry name" value="Glutaredoxin"/>
    <property type="match status" value="1"/>
</dbReference>